<comment type="caution">
    <text evidence="16">The sequence shown here is derived from an EMBL/GenBank/DDBJ whole genome shotgun (WGS) entry which is preliminary data.</text>
</comment>
<comment type="caution">
    <text evidence="14">Lacks conserved residue(s) required for the propagation of feature annotation.</text>
</comment>
<evidence type="ECO:0000256" key="13">
    <source>
        <dbReference type="ARBA" id="ARBA00023284"/>
    </source>
</evidence>
<evidence type="ECO:0000256" key="5">
    <source>
        <dbReference type="ARBA" id="ARBA00022519"/>
    </source>
</evidence>
<gene>
    <name evidence="14" type="primary">dsbB</name>
    <name evidence="16" type="ORF">A1355_02525</name>
</gene>
<evidence type="ECO:0000256" key="12">
    <source>
        <dbReference type="ARBA" id="ARBA00023186"/>
    </source>
</evidence>
<organism evidence="16 17">
    <name type="scientific">Methylomonas koyamae</name>
    <dbReference type="NCBI Taxonomy" id="702114"/>
    <lineage>
        <taxon>Bacteria</taxon>
        <taxon>Pseudomonadati</taxon>
        <taxon>Pseudomonadota</taxon>
        <taxon>Gammaproteobacteria</taxon>
        <taxon>Methylococcales</taxon>
        <taxon>Methylococcaceae</taxon>
        <taxon>Methylomonas</taxon>
    </lineage>
</organism>
<dbReference type="PANTHER" id="PTHR36570:SF3">
    <property type="entry name" value="DISULFIDE BOND FORMATION PROTEIN B"/>
    <property type="match status" value="1"/>
</dbReference>
<evidence type="ECO:0000256" key="3">
    <source>
        <dbReference type="ARBA" id="ARBA00022448"/>
    </source>
</evidence>
<dbReference type="SUPFAM" id="SSF158442">
    <property type="entry name" value="DsbB-like"/>
    <property type="match status" value="1"/>
</dbReference>
<keyword evidence="3 14" id="KW-0813">Transport</keyword>
<dbReference type="GO" id="GO:0015035">
    <property type="term" value="F:protein-disulfide reductase activity"/>
    <property type="evidence" value="ECO:0007669"/>
    <property type="project" value="UniProtKB-UniRule"/>
</dbReference>
<evidence type="ECO:0000313" key="16">
    <source>
        <dbReference type="EMBL" id="OAI21372.1"/>
    </source>
</evidence>
<dbReference type="OrthoDB" id="3711263at2"/>
<comment type="subcellular location">
    <subcellularLocation>
        <location evidence="1">Cell inner membrane</location>
        <topology evidence="1">Multi-pass membrane protein</topology>
    </subcellularLocation>
    <subcellularLocation>
        <location evidence="14">Cell membrane</location>
        <topology evidence="14">Multi-pass membrane protein</topology>
    </subcellularLocation>
</comment>
<keyword evidence="4 14" id="KW-1003">Cell membrane</keyword>
<dbReference type="InterPro" id="IPR003752">
    <property type="entry name" value="DiS_bond_form_DsbB/BdbC"/>
</dbReference>
<dbReference type="Proteomes" id="UP000077628">
    <property type="component" value="Unassembled WGS sequence"/>
</dbReference>
<keyword evidence="5" id="KW-0997">Cell inner membrane</keyword>
<evidence type="ECO:0000256" key="10">
    <source>
        <dbReference type="ARBA" id="ARBA00023136"/>
    </source>
</evidence>
<protein>
    <recommendedName>
        <fullName evidence="14">Disulfide bond formation protein B</fullName>
    </recommendedName>
    <alternativeName>
        <fullName evidence="14">Disulfide oxidoreductase</fullName>
    </alternativeName>
</protein>
<dbReference type="InterPro" id="IPR050183">
    <property type="entry name" value="DsbB"/>
</dbReference>
<keyword evidence="9 14" id="KW-0560">Oxidoreductase</keyword>
<evidence type="ECO:0000256" key="8">
    <source>
        <dbReference type="ARBA" id="ARBA00022989"/>
    </source>
</evidence>
<comment type="function">
    <text evidence="14">Required for disulfide bond formation in some periplasmic proteins. Acts by oxidizing the DsbA protein.</text>
</comment>
<dbReference type="Gene3D" id="1.20.1550.10">
    <property type="entry name" value="DsbB-like"/>
    <property type="match status" value="1"/>
</dbReference>
<evidence type="ECO:0000313" key="17">
    <source>
        <dbReference type="Proteomes" id="UP000077628"/>
    </source>
</evidence>
<dbReference type="GO" id="GO:0006457">
    <property type="term" value="P:protein folding"/>
    <property type="evidence" value="ECO:0007669"/>
    <property type="project" value="InterPro"/>
</dbReference>
<dbReference type="GO" id="GO:0005886">
    <property type="term" value="C:plasma membrane"/>
    <property type="evidence" value="ECO:0007669"/>
    <property type="project" value="UniProtKB-SubCell"/>
</dbReference>
<keyword evidence="17" id="KW-1185">Reference proteome</keyword>
<keyword evidence="13 14" id="KW-0676">Redox-active center</keyword>
<feature type="topological domain" description="Cytoplasmic" evidence="14">
    <location>
        <begin position="1"/>
        <end position="14"/>
    </location>
</feature>
<dbReference type="EMBL" id="LUUK01000100">
    <property type="protein sequence ID" value="OAI21372.1"/>
    <property type="molecule type" value="Genomic_DNA"/>
</dbReference>
<evidence type="ECO:0000256" key="2">
    <source>
        <dbReference type="ARBA" id="ARBA00008823"/>
    </source>
</evidence>
<sequence>MISSLFDYFSPRARFFIGFMACAGLLAVGAYLQFVEELEPCPLCISQRLAILATGLIFLAAGLHNRARKIYAVLAAAAALIGASVSARHVWLQHLPPEEVPECSPGLEYVFQNFPLADTIKLMLSGTGECAKIDWTLLGLSIPAWTLFAFLLLATWAGLLWGDSTPHISE</sequence>
<evidence type="ECO:0000256" key="14">
    <source>
        <dbReference type="HAMAP-Rule" id="MF_00286"/>
    </source>
</evidence>
<keyword evidence="11 14" id="KW-1015">Disulfide bond</keyword>
<feature type="disulfide bond" description="Redox-active" evidence="14">
    <location>
        <begin position="41"/>
        <end position="44"/>
    </location>
</feature>
<feature type="topological domain" description="Periplasmic" evidence="14">
    <location>
        <begin position="32"/>
        <end position="49"/>
    </location>
</feature>
<feature type="transmembrane region" description="Helical" evidence="15">
    <location>
        <begin position="70"/>
        <end position="91"/>
    </location>
</feature>
<feature type="transmembrane region" description="Helical" evidence="15">
    <location>
        <begin position="45"/>
        <end position="63"/>
    </location>
</feature>
<keyword evidence="12 14" id="KW-0143">Chaperone</keyword>
<accession>A0A177NUA1</accession>
<dbReference type="HAMAP" id="MF_00286">
    <property type="entry name" value="DsbB"/>
    <property type="match status" value="1"/>
</dbReference>
<dbReference type="InterPro" id="IPR022920">
    <property type="entry name" value="Disulphide_bond_form_DsbB"/>
</dbReference>
<feature type="topological domain" description="Cytoplasmic" evidence="14">
    <location>
        <begin position="164"/>
        <end position="170"/>
    </location>
</feature>
<feature type="transmembrane region" description="Helical" evidence="15">
    <location>
        <begin position="12"/>
        <end position="33"/>
    </location>
</feature>
<keyword evidence="8 14" id="KW-1133">Transmembrane helix</keyword>
<evidence type="ECO:0000256" key="7">
    <source>
        <dbReference type="ARBA" id="ARBA00022982"/>
    </source>
</evidence>
<dbReference type="RefSeq" id="WP_064026903.1">
    <property type="nucleotide sequence ID" value="NZ_LUUK01000100.1"/>
</dbReference>
<dbReference type="AlphaFoldDB" id="A0A177NUA1"/>
<keyword evidence="7 14" id="KW-0249">Electron transport</keyword>
<dbReference type="PANTHER" id="PTHR36570">
    <property type="entry name" value="DISULFIDE BOND FORMATION PROTEIN B"/>
    <property type="match status" value="1"/>
</dbReference>
<evidence type="ECO:0000256" key="6">
    <source>
        <dbReference type="ARBA" id="ARBA00022692"/>
    </source>
</evidence>
<evidence type="ECO:0000256" key="1">
    <source>
        <dbReference type="ARBA" id="ARBA00004429"/>
    </source>
</evidence>
<keyword evidence="10 14" id="KW-0472">Membrane</keyword>
<dbReference type="GO" id="GO:0009055">
    <property type="term" value="F:electron transfer activity"/>
    <property type="evidence" value="ECO:0007669"/>
    <property type="project" value="UniProtKB-UniRule"/>
</dbReference>
<evidence type="ECO:0000256" key="11">
    <source>
        <dbReference type="ARBA" id="ARBA00023157"/>
    </source>
</evidence>
<dbReference type="STRING" id="702114.A1355_02525"/>
<keyword evidence="6 14" id="KW-0812">Transmembrane</keyword>
<evidence type="ECO:0000256" key="9">
    <source>
        <dbReference type="ARBA" id="ARBA00023002"/>
    </source>
</evidence>
<dbReference type="Pfam" id="PF02600">
    <property type="entry name" value="DsbB"/>
    <property type="match status" value="1"/>
</dbReference>
<evidence type="ECO:0000256" key="15">
    <source>
        <dbReference type="SAM" id="Phobius"/>
    </source>
</evidence>
<name>A0A177NUA1_9GAMM</name>
<reference evidence="17" key="1">
    <citation type="submission" date="2016-03" db="EMBL/GenBank/DDBJ databases">
        <authorList>
            <person name="Heylen K."/>
            <person name="De Vos P."/>
            <person name="Vekeman B."/>
        </authorList>
    </citation>
    <scope>NUCLEOTIDE SEQUENCE [LARGE SCALE GENOMIC DNA]</scope>
    <source>
        <strain evidence="17">R-45383</strain>
    </source>
</reference>
<evidence type="ECO:0000256" key="4">
    <source>
        <dbReference type="ARBA" id="ARBA00022475"/>
    </source>
</evidence>
<comment type="similarity">
    <text evidence="2 14">Belongs to the DsbB family.</text>
</comment>
<feature type="transmembrane region" description="Helical" evidence="15">
    <location>
        <begin position="142"/>
        <end position="162"/>
    </location>
</feature>
<proteinExistence type="inferred from homology"/>
<dbReference type="InterPro" id="IPR023380">
    <property type="entry name" value="DsbB-like_sf"/>
</dbReference>